<dbReference type="SUPFAM" id="SSF53474">
    <property type="entry name" value="alpha/beta-Hydrolases"/>
    <property type="match status" value="1"/>
</dbReference>
<reference evidence="3" key="1">
    <citation type="journal article" date="2020" name="Stud. Mycol.">
        <title>101 Dothideomycetes genomes: A test case for predicting lifestyles and emergence of pathogens.</title>
        <authorList>
            <person name="Haridas S."/>
            <person name="Albert R."/>
            <person name="Binder M."/>
            <person name="Bloem J."/>
            <person name="LaButti K."/>
            <person name="Salamov A."/>
            <person name="Andreopoulos B."/>
            <person name="Baker S."/>
            <person name="Barry K."/>
            <person name="Bills G."/>
            <person name="Bluhm B."/>
            <person name="Cannon C."/>
            <person name="Castanera R."/>
            <person name="Culley D."/>
            <person name="Daum C."/>
            <person name="Ezra D."/>
            <person name="Gonzalez J."/>
            <person name="Henrissat B."/>
            <person name="Kuo A."/>
            <person name="Liang C."/>
            <person name="Lipzen A."/>
            <person name="Lutzoni F."/>
            <person name="Magnuson J."/>
            <person name="Mondo S."/>
            <person name="Nolan M."/>
            <person name="Ohm R."/>
            <person name="Pangilinan J."/>
            <person name="Park H.-J."/>
            <person name="Ramirez L."/>
            <person name="Alfaro M."/>
            <person name="Sun H."/>
            <person name="Tritt A."/>
            <person name="Yoshinaga Y."/>
            <person name="Zwiers L.-H."/>
            <person name="Turgeon B."/>
            <person name="Goodwin S."/>
            <person name="Spatafora J."/>
            <person name="Crous P."/>
            <person name="Grigoriev I."/>
        </authorList>
    </citation>
    <scope>NUCLEOTIDE SEQUENCE [LARGE SCALE GENOMIC DNA]</scope>
    <source>
        <strain evidence="3">CECT 20119</strain>
    </source>
</reference>
<protein>
    <submittedName>
        <fullName evidence="2">Alpha/Beta hydrolase protein</fullName>
    </submittedName>
</protein>
<gene>
    <name evidence="2" type="ORF">BDZ85DRAFT_66289</name>
</gene>
<feature type="domain" description="Thioesterase" evidence="1">
    <location>
        <begin position="19"/>
        <end position="129"/>
    </location>
</feature>
<keyword evidence="3" id="KW-1185">Reference proteome</keyword>
<keyword evidence="2" id="KW-0378">Hydrolase</keyword>
<sequence length="253" mass="27741">MPASTCVEIQPPEDPSRTPLFLIHDGGGTIFSYHLLDDLSRPVYGISNPNFETGEPWSSMSEVAELYASFIRDVHPSGHILLGGWSLGGMIAVQIAHLLATTPESTLHIKGLLFIDTPCPRYPSPKGKTVASAPPSFASTTSQAMRDKIAKCMGNSRSLVVDWSLPAFRDTKPPPTVLLKSKEWVLPPGTGEVAGVDFVRDEPDLGWGRWDMGFIKETYEVEGDHYGVFKFEHLEDVSEKVKRACDLLDGLEG</sequence>
<dbReference type="InterPro" id="IPR001031">
    <property type="entry name" value="Thioesterase"/>
</dbReference>
<dbReference type="AlphaFoldDB" id="A0A6A6GID7"/>
<dbReference type="OrthoDB" id="10253869at2759"/>
<name>A0A6A6GID7_9PEZI</name>
<proteinExistence type="predicted"/>
<dbReference type="InterPro" id="IPR029058">
    <property type="entry name" value="AB_hydrolase_fold"/>
</dbReference>
<dbReference type="Proteomes" id="UP000799538">
    <property type="component" value="Unassembled WGS sequence"/>
</dbReference>
<dbReference type="Gene3D" id="3.40.50.1820">
    <property type="entry name" value="alpha/beta hydrolase"/>
    <property type="match status" value="1"/>
</dbReference>
<dbReference type="Pfam" id="PF00975">
    <property type="entry name" value="Thioesterase"/>
    <property type="match status" value="1"/>
</dbReference>
<evidence type="ECO:0000259" key="1">
    <source>
        <dbReference type="Pfam" id="PF00975"/>
    </source>
</evidence>
<evidence type="ECO:0000313" key="2">
    <source>
        <dbReference type="EMBL" id="KAF2225407.1"/>
    </source>
</evidence>
<accession>A0A6A6GID7</accession>
<dbReference type="GO" id="GO:0016787">
    <property type="term" value="F:hydrolase activity"/>
    <property type="evidence" value="ECO:0007669"/>
    <property type="project" value="UniProtKB-KW"/>
</dbReference>
<evidence type="ECO:0000313" key="3">
    <source>
        <dbReference type="Proteomes" id="UP000799538"/>
    </source>
</evidence>
<organism evidence="2 3">
    <name type="scientific">Elsinoe ampelina</name>
    <dbReference type="NCBI Taxonomy" id="302913"/>
    <lineage>
        <taxon>Eukaryota</taxon>
        <taxon>Fungi</taxon>
        <taxon>Dikarya</taxon>
        <taxon>Ascomycota</taxon>
        <taxon>Pezizomycotina</taxon>
        <taxon>Dothideomycetes</taxon>
        <taxon>Dothideomycetidae</taxon>
        <taxon>Myriangiales</taxon>
        <taxon>Elsinoaceae</taxon>
        <taxon>Elsinoe</taxon>
    </lineage>
</organism>
<dbReference type="EMBL" id="ML992503">
    <property type="protein sequence ID" value="KAF2225407.1"/>
    <property type="molecule type" value="Genomic_DNA"/>
</dbReference>